<dbReference type="AlphaFoldDB" id="A0A0B5AUK8"/>
<dbReference type="KEGG" id="jeo:JMA_29760"/>
<keyword evidence="4" id="KW-1185">Reference proteome</keyword>
<evidence type="ECO:0000313" key="3">
    <source>
        <dbReference type="EMBL" id="AJD92293.1"/>
    </source>
</evidence>
<dbReference type="InterPro" id="IPR036513">
    <property type="entry name" value="STAS_dom_sf"/>
</dbReference>
<dbReference type="EMBL" id="CP009416">
    <property type="protein sequence ID" value="AJD92293.1"/>
    <property type="molecule type" value="Genomic_DNA"/>
</dbReference>
<dbReference type="Pfam" id="PF01740">
    <property type="entry name" value="STAS"/>
    <property type="match status" value="1"/>
</dbReference>
<dbReference type="InterPro" id="IPR051932">
    <property type="entry name" value="Bact_StressResp_Reg"/>
</dbReference>
<dbReference type="Gene3D" id="3.30.750.24">
    <property type="entry name" value="STAS domain"/>
    <property type="match status" value="1"/>
</dbReference>
<evidence type="ECO:0000259" key="2">
    <source>
        <dbReference type="PROSITE" id="PS50801"/>
    </source>
</evidence>
<dbReference type="STRING" id="1508404.JMA_29760"/>
<gene>
    <name evidence="3" type="ORF">JMA_29760</name>
</gene>
<name>A0A0B5AUK8_9BACL</name>
<protein>
    <recommendedName>
        <fullName evidence="2">STAS domain-containing protein</fullName>
    </recommendedName>
</protein>
<dbReference type="PROSITE" id="PS50801">
    <property type="entry name" value="STAS"/>
    <property type="match status" value="1"/>
</dbReference>
<evidence type="ECO:0000313" key="4">
    <source>
        <dbReference type="Proteomes" id="UP000031449"/>
    </source>
</evidence>
<organism evidence="3 4">
    <name type="scientific">Jeotgalibacillus malaysiensis</name>
    <dbReference type="NCBI Taxonomy" id="1508404"/>
    <lineage>
        <taxon>Bacteria</taxon>
        <taxon>Bacillati</taxon>
        <taxon>Bacillota</taxon>
        <taxon>Bacilli</taxon>
        <taxon>Bacillales</taxon>
        <taxon>Caryophanaceae</taxon>
        <taxon>Jeotgalibacillus</taxon>
    </lineage>
</organism>
<dbReference type="BioCyc" id="JESP1508404:G14D9-12257-MONOMER"/>
<reference evidence="3 4" key="1">
    <citation type="submission" date="2014-08" db="EMBL/GenBank/DDBJ databases">
        <title>Complete genome of a marine bacteria Jeotgalibacillus malaysiensis.</title>
        <authorList>
            <person name="Yaakop A.S."/>
            <person name="Chan K.-G."/>
            <person name="Goh K.M."/>
        </authorList>
    </citation>
    <scope>NUCLEOTIDE SEQUENCE [LARGE SCALE GENOMIC DNA]</scope>
    <source>
        <strain evidence="3 4">D5</strain>
    </source>
</reference>
<feature type="domain" description="STAS" evidence="2">
    <location>
        <begin position="163"/>
        <end position="274"/>
    </location>
</feature>
<proteinExistence type="predicted"/>
<dbReference type="Proteomes" id="UP000031449">
    <property type="component" value="Chromosome"/>
</dbReference>
<dbReference type="InterPro" id="IPR002645">
    <property type="entry name" value="STAS_dom"/>
</dbReference>
<dbReference type="PANTHER" id="PTHR33745:SF3">
    <property type="entry name" value="RSBT CO-ANTAGONIST PROTEIN RSBRC"/>
    <property type="match status" value="1"/>
</dbReference>
<dbReference type="PANTHER" id="PTHR33745">
    <property type="entry name" value="RSBT ANTAGONIST PROTEIN RSBS-RELATED"/>
    <property type="match status" value="1"/>
</dbReference>
<evidence type="ECO:0000256" key="1">
    <source>
        <dbReference type="ARBA" id="ARBA00022553"/>
    </source>
</evidence>
<dbReference type="CDD" id="cd07041">
    <property type="entry name" value="STAS_RsbR_RsbS_like"/>
    <property type="match status" value="1"/>
</dbReference>
<keyword evidence="1" id="KW-0597">Phosphoprotein</keyword>
<sequence>MAETHLEPTLNNLTEAILDQRIDLAKRITEKQNKRYERLETFADDLLEFRIELVSLYGQALSMTQKEREQKIENWGTVTGKACAEMGISLDSMLREVPEYRSAIGEIIKETAITYDYSISKLYDVLTVLDRTVDDVVYYFCLPFVEVQTKSLQASQEQMLEMSVPVVPIDAGVAVLPLVGTIDTHRAKLIMEESLTKCLELNVDEFVIDLSGVAMVDTFVAHKLFQVIDSLKLIGVKPKISGISPEMAQTIVQLGLNFSDVPSYATLKSALKEIGFEKKLNAFI</sequence>
<dbReference type="OrthoDB" id="2379721at2"/>
<dbReference type="HOGENOM" id="CLU_026775_0_1_9"/>
<dbReference type="SUPFAM" id="SSF52091">
    <property type="entry name" value="SpoIIaa-like"/>
    <property type="match status" value="1"/>
</dbReference>
<accession>A0A0B5AUK8</accession>